<dbReference type="Proteomes" id="UP000664859">
    <property type="component" value="Unassembled WGS sequence"/>
</dbReference>
<organism evidence="1 2">
    <name type="scientific">Tribonema minus</name>
    <dbReference type="NCBI Taxonomy" id="303371"/>
    <lineage>
        <taxon>Eukaryota</taxon>
        <taxon>Sar</taxon>
        <taxon>Stramenopiles</taxon>
        <taxon>Ochrophyta</taxon>
        <taxon>PX clade</taxon>
        <taxon>Xanthophyceae</taxon>
        <taxon>Tribonematales</taxon>
        <taxon>Tribonemataceae</taxon>
        <taxon>Tribonema</taxon>
    </lineage>
</organism>
<keyword evidence="2" id="KW-1185">Reference proteome</keyword>
<comment type="caution">
    <text evidence="1">The sequence shown here is derived from an EMBL/GenBank/DDBJ whole genome shotgun (WGS) entry which is preliminary data.</text>
</comment>
<accession>A0A835Z006</accession>
<name>A0A835Z006_9STRA</name>
<dbReference type="EMBL" id="JAFCMP010000223">
    <property type="protein sequence ID" value="KAG5183127.1"/>
    <property type="molecule type" value="Genomic_DNA"/>
</dbReference>
<evidence type="ECO:0000313" key="1">
    <source>
        <dbReference type="EMBL" id="KAG5183127.1"/>
    </source>
</evidence>
<evidence type="ECO:0000313" key="2">
    <source>
        <dbReference type="Proteomes" id="UP000664859"/>
    </source>
</evidence>
<gene>
    <name evidence="1" type="ORF">JKP88DRAFT_273105</name>
</gene>
<dbReference type="AlphaFoldDB" id="A0A835Z006"/>
<protein>
    <submittedName>
        <fullName evidence="1">Uncharacterized protein</fullName>
    </submittedName>
</protein>
<reference evidence="1" key="1">
    <citation type="submission" date="2021-02" db="EMBL/GenBank/DDBJ databases">
        <title>First Annotated Genome of the Yellow-green Alga Tribonema minus.</title>
        <authorList>
            <person name="Mahan K.M."/>
        </authorList>
    </citation>
    <scope>NUCLEOTIDE SEQUENCE</scope>
    <source>
        <strain evidence="1">UTEX B ZZ1240</strain>
    </source>
</reference>
<proteinExistence type="predicted"/>
<sequence>MSSPNGTRGTPAVCRASHFSEQRAISITMPDILQTFAFGTSKHDVRIIEEDGTPLLLASDVAKVLGLTNIRKSIEGFGEKQRGLESPDVIAEGDARHARSSAFAEVGRAARPQCAARPTFQLSSVADAVTATRPYLAESLRRIEIGERSVLEGVETAHWDARPTADVPRVPFGAGLRRIEIGERSVLEGVESAHLSSAAEAVTATLLNLAGRTDACSVPGSVHRFVSAMPEKWDARHTAGVPCVHPAGRTDACSVPESGHKFLSAMPEKWDARHTADVPRVPFGAGLRRIEIGERSVLEGVETAHWDARPTADVPRVPFGAGLRRIEIGERSVLEGVESAHLSSAAEAVTATLLNLAGRTDACSVPGSVHRFVSAMPEKWDARHTAGVPCVHPAGRTDACSVPESGHKFLSAMPEKWDARHTADVPRVPFGAGLRRIEIGERSVLEGIESAHVKLSSAADAVTATLLNLAGRTDACSVPGSVHRFVSAMPEKWDARHTAGVPCVHPAGRTDACSVPESGHKFLSAMPEKWDARHTADVPRVPFGAGLRRIEIGERSVLEGVETAHWDARPTADVPRVPFGAGLRRIEIGERSVLEGVESAHLSSAAEALTATLLNLAGRTDACSVPEAGHRFVSTLPEKWDARHTADVPRVHLAGRTDACSVPGSGHKFVSAMPGKWDARHTADVPRVPFGAGLRRIEIGERSVLEGIGSAHVKASAALS</sequence>